<accession>A0AAE1T6E5</accession>
<organism evidence="1 2">
    <name type="scientific">Sesamum angolense</name>
    <dbReference type="NCBI Taxonomy" id="2727404"/>
    <lineage>
        <taxon>Eukaryota</taxon>
        <taxon>Viridiplantae</taxon>
        <taxon>Streptophyta</taxon>
        <taxon>Embryophyta</taxon>
        <taxon>Tracheophyta</taxon>
        <taxon>Spermatophyta</taxon>
        <taxon>Magnoliopsida</taxon>
        <taxon>eudicotyledons</taxon>
        <taxon>Gunneridae</taxon>
        <taxon>Pentapetalae</taxon>
        <taxon>asterids</taxon>
        <taxon>lamiids</taxon>
        <taxon>Lamiales</taxon>
        <taxon>Pedaliaceae</taxon>
        <taxon>Sesamum</taxon>
    </lineage>
</organism>
<dbReference type="AlphaFoldDB" id="A0AAE1T6E5"/>
<name>A0AAE1T6E5_9LAMI</name>
<reference evidence="1" key="1">
    <citation type="submission" date="2020-06" db="EMBL/GenBank/DDBJ databases">
        <authorList>
            <person name="Li T."/>
            <person name="Hu X."/>
            <person name="Zhang T."/>
            <person name="Song X."/>
            <person name="Zhang H."/>
            <person name="Dai N."/>
            <person name="Sheng W."/>
            <person name="Hou X."/>
            <person name="Wei L."/>
        </authorList>
    </citation>
    <scope>NUCLEOTIDE SEQUENCE</scope>
    <source>
        <strain evidence="1">K16</strain>
        <tissue evidence="1">Leaf</tissue>
    </source>
</reference>
<evidence type="ECO:0008006" key="3">
    <source>
        <dbReference type="Google" id="ProtNLM"/>
    </source>
</evidence>
<sequence>MPTLDCLGALDGTIDIRVQKRRYRTRKGQAVVNIHGVCNPNMQFIYVLSGWECSVANNHVLQDTIHKPSGLRVPTGNYYLCDNDYADAKAEWNLETGFHSLNNEPPQLYNINLTPQSTRLVRPNIQTSSRKRKVSNACPEILQLVNMISNLCDTTNTRLGSLTRVLESEFDDPDKRRMVMDIVKEISGVDKNDFLLVTRNWYMNPRTWKSFSVSQGNRRRKCNLDGRDNRGKKFAGKGCLGVLDGMYLDVRVHVEDRARYRMCNYYLVDSGYNNGEGFLSPYQGYSYKMMETKELFDEELNGMENYHPCIRKCLREVCANGLECDDNGFRTGYTGIILQIDPFAKTLRYKSFSYYAQWCEVFGKDRAMSDRGLDPIVAPRNPGESTPNERSENLPVMLNIMC</sequence>
<evidence type="ECO:0000313" key="1">
    <source>
        <dbReference type="EMBL" id="KAK4382473.1"/>
    </source>
</evidence>
<protein>
    <recommendedName>
        <fullName evidence="3">DDE Tnp4 domain-containing protein</fullName>
    </recommendedName>
</protein>
<dbReference type="Proteomes" id="UP001289374">
    <property type="component" value="Unassembled WGS sequence"/>
</dbReference>
<evidence type="ECO:0000313" key="2">
    <source>
        <dbReference type="Proteomes" id="UP001289374"/>
    </source>
</evidence>
<reference evidence="1" key="2">
    <citation type="journal article" date="2024" name="Plant">
        <title>Genomic evolution and insights into agronomic trait innovations of Sesamum species.</title>
        <authorList>
            <person name="Miao H."/>
            <person name="Wang L."/>
            <person name="Qu L."/>
            <person name="Liu H."/>
            <person name="Sun Y."/>
            <person name="Le M."/>
            <person name="Wang Q."/>
            <person name="Wei S."/>
            <person name="Zheng Y."/>
            <person name="Lin W."/>
            <person name="Duan Y."/>
            <person name="Cao H."/>
            <person name="Xiong S."/>
            <person name="Wang X."/>
            <person name="Wei L."/>
            <person name="Li C."/>
            <person name="Ma Q."/>
            <person name="Ju M."/>
            <person name="Zhao R."/>
            <person name="Li G."/>
            <person name="Mu C."/>
            <person name="Tian Q."/>
            <person name="Mei H."/>
            <person name="Zhang T."/>
            <person name="Gao T."/>
            <person name="Zhang H."/>
        </authorList>
    </citation>
    <scope>NUCLEOTIDE SEQUENCE</scope>
    <source>
        <strain evidence="1">K16</strain>
    </source>
</reference>
<keyword evidence="2" id="KW-1185">Reference proteome</keyword>
<dbReference type="EMBL" id="JACGWL010000689">
    <property type="protein sequence ID" value="KAK4382473.1"/>
    <property type="molecule type" value="Genomic_DNA"/>
</dbReference>
<dbReference type="InterPro" id="IPR045249">
    <property type="entry name" value="HARBI1-like"/>
</dbReference>
<dbReference type="PANTHER" id="PTHR22930">
    <property type="match status" value="1"/>
</dbReference>
<proteinExistence type="predicted"/>
<comment type="caution">
    <text evidence="1">The sequence shown here is derived from an EMBL/GenBank/DDBJ whole genome shotgun (WGS) entry which is preliminary data.</text>
</comment>
<dbReference type="PANTHER" id="PTHR22930:SF293">
    <property type="entry name" value="PROTEIN ALP1-LIKE"/>
    <property type="match status" value="1"/>
</dbReference>
<gene>
    <name evidence="1" type="ORF">Sango_2868300</name>
</gene>